<dbReference type="STRING" id="159087.Daro_2697"/>
<dbReference type="HOGENOM" id="CLU_170354_0_0_4"/>
<dbReference type="EMBL" id="CP000089">
    <property type="protein sequence ID" value="AAZ47427.1"/>
    <property type="molecule type" value="Genomic_DNA"/>
</dbReference>
<dbReference type="eggNOG" id="ENOG5032Z09">
    <property type="taxonomic scope" value="Bacteria"/>
</dbReference>
<gene>
    <name evidence="2" type="ordered locus">Daro_2697</name>
</gene>
<evidence type="ECO:0000313" key="2">
    <source>
        <dbReference type="EMBL" id="AAZ47427.1"/>
    </source>
</evidence>
<dbReference type="InterPro" id="IPR055245">
    <property type="entry name" value="HTH_proteobacteria"/>
</dbReference>
<dbReference type="AlphaFoldDB" id="Q47CK4"/>
<reference evidence="2" key="1">
    <citation type="submission" date="2005-08" db="EMBL/GenBank/DDBJ databases">
        <title>Complete sequence of Dechloromonas aromatica RCB.</title>
        <authorList>
            <person name="Salinero K.K."/>
            <person name="Copeland A."/>
            <person name="Lucas S."/>
            <person name="Lapidus A."/>
            <person name="Barry K."/>
            <person name="Detter J.C."/>
            <person name="Glavina T."/>
            <person name="Hammon N."/>
            <person name="Israni S."/>
            <person name="Pitluck S."/>
            <person name="Di Bartolo G."/>
            <person name="Trong S."/>
            <person name="Schmutz J."/>
            <person name="Larimer F."/>
            <person name="Land M."/>
            <person name="Ivanova N."/>
            <person name="Richardson P."/>
        </authorList>
    </citation>
    <scope>NUCLEOTIDE SEQUENCE</scope>
    <source>
        <strain evidence="2">RCB</strain>
    </source>
</reference>
<accession>Q47CK4</accession>
<dbReference type="KEGG" id="dar:Daro_2697"/>
<name>Q47CK4_DECAR</name>
<proteinExistence type="predicted"/>
<organism evidence="2">
    <name type="scientific">Dechloromonas aromatica (strain RCB)</name>
    <dbReference type="NCBI Taxonomy" id="159087"/>
    <lineage>
        <taxon>Bacteria</taxon>
        <taxon>Pseudomonadati</taxon>
        <taxon>Pseudomonadota</taxon>
        <taxon>Betaproteobacteria</taxon>
        <taxon>Rhodocyclales</taxon>
        <taxon>Azonexaceae</taxon>
        <taxon>Dechloromonas</taxon>
    </lineage>
</organism>
<feature type="domain" description="Winged helix-turn-helix" evidence="1">
    <location>
        <begin position="12"/>
        <end position="79"/>
    </location>
</feature>
<protein>
    <recommendedName>
        <fullName evidence="1">Winged helix-turn-helix domain-containing protein</fullName>
    </recommendedName>
</protein>
<dbReference type="Pfam" id="PF14090">
    <property type="entry name" value="HTH_39"/>
    <property type="match status" value="1"/>
</dbReference>
<evidence type="ECO:0000259" key="1">
    <source>
        <dbReference type="Pfam" id="PF14090"/>
    </source>
</evidence>
<sequence length="97" mass="10862">MMERKPPIVTGQCAEVLSLIRQHQPILSFVLTAEHAIPEAAARVHNLRAKGYNIVTTIHQTVVFRGVERHNVASYSLDTPAWPRPGFFESDREDANG</sequence>